<evidence type="ECO:0000313" key="2">
    <source>
        <dbReference type="Proteomes" id="UP000053989"/>
    </source>
</evidence>
<reference evidence="1 2" key="1">
    <citation type="submission" date="2014-04" db="EMBL/GenBank/DDBJ databases">
        <authorList>
            <consortium name="DOE Joint Genome Institute"/>
            <person name="Kuo A."/>
            <person name="Kohler A."/>
            <person name="Nagy L.G."/>
            <person name="Floudas D."/>
            <person name="Copeland A."/>
            <person name="Barry K.W."/>
            <person name="Cichocki N."/>
            <person name="Veneault-Fourrey C."/>
            <person name="LaButti K."/>
            <person name="Lindquist E.A."/>
            <person name="Lipzen A."/>
            <person name="Lundell T."/>
            <person name="Morin E."/>
            <person name="Murat C."/>
            <person name="Sun H."/>
            <person name="Tunlid A."/>
            <person name="Henrissat B."/>
            <person name="Grigoriev I.V."/>
            <person name="Hibbett D.S."/>
            <person name="Martin F."/>
            <person name="Nordberg H.P."/>
            <person name="Cantor M.N."/>
            <person name="Hua S.X."/>
        </authorList>
    </citation>
    <scope>NUCLEOTIDE SEQUENCE [LARGE SCALE GENOMIC DNA]</scope>
    <source>
        <strain evidence="1 2">Foug A</strain>
    </source>
</reference>
<name>A0A0C3D584_9AGAM</name>
<dbReference type="OrthoDB" id="3034033at2759"/>
<reference evidence="2" key="2">
    <citation type="submission" date="2015-01" db="EMBL/GenBank/DDBJ databases">
        <title>Evolutionary Origins and Diversification of the Mycorrhizal Mutualists.</title>
        <authorList>
            <consortium name="DOE Joint Genome Institute"/>
            <consortium name="Mycorrhizal Genomics Consortium"/>
            <person name="Kohler A."/>
            <person name="Kuo A."/>
            <person name="Nagy L.G."/>
            <person name="Floudas D."/>
            <person name="Copeland A."/>
            <person name="Barry K.W."/>
            <person name="Cichocki N."/>
            <person name="Veneault-Fourrey C."/>
            <person name="LaButti K."/>
            <person name="Lindquist E.A."/>
            <person name="Lipzen A."/>
            <person name="Lundell T."/>
            <person name="Morin E."/>
            <person name="Murat C."/>
            <person name="Riley R."/>
            <person name="Ohm R."/>
            <person name="Sun H."/>
            <person name="Tunlid A."/>
            <person name="Henrissat B."/>
            <person name="Grigoriev I.V."/>
            <person name="Hibbett D.S."/>
            <person name="Martin F."/>
        </authorList>
    </citation>
    <scope>NUCLEOTIDE SEQUENCE [LARGE SCALE GENOMIC DNA]</scope>
    <source>
        <strain evidence="2">Foug A</strain>
    </source>
</reference>
<evidence type="ECO:0000313" key="1">
    <source>
        <dbReference type="EMBL" id="KIM51251.1"/>
    </source>
</evidence>
<feature type="non-terminal residue" evidence="1">
    <location>
        <position position="118"/>
    </location>
</feature>
<proteinExistence type="predicted"/>
<organism evidence="1 2">
    <name type="scientific">Scleroderma citrinum Foug A</name>
    <dbReference type="NCBI Taxonomy" id="1036808"/>
    <lineage>
        <taxon>Eukaryota</taxon>
        <taxon>Fungi</taxon>
        <taxon>Dikarya</taxon>
        <taxon>Basidiomycota</taxon>
        <taxon>Agaricomycotina</taxon>
        <taxon>Agaricomycetes</taxon>
        <taxon>Agaricomycetidae</taxon>
        <taxon>Boletales</taxon>
        <taxon>Sclerodermatineae</taxon>
        <taxon>Sclerodermataceae</taxon>
        <taxon>Scleroderma</taxon>
    </lineage>
</organism>
<sequence length="118" mass="13283">TRSTMISATVLTQLIHKLRNANARYTHIALIYRSTLRRTYHAKRRAYWRGLHIDTLKAQNCPNKQVSLQPLPIIDSDPAIPELELEKPAFLVPSMSPSTTSISTSAHILGLELVNLPE</sequence>
<accession>A0A0C3D584</accession>
<dbReference type="EMBL" id="KN822272">
    <property type="protein sequence ID" value="KIM51251.1"/>
    <property type="molecule type" value="Genomic_DNA"/>
</dbReference>
<dbReference type="InParanoid" id="A0A0C3D584"/>
<dbReference type="AlphaFoldDB" id="A0A0C3D584"/>
<feature type="non-terminal residue" evidence="1">
    <location>
        <position position="1"/>
    </location>
</feature>
<keyword evidence="2" id="KW-1185">Reference proteome</keyword>
<gene>
    <name evidence="1" type="ORF">SCLCIDRAFT_49266</name>
</gene>
<dbReference type="HOGENOM" id="CLU_2078740_0_0_1"/>
<protein>
    <submittedName>
        <fullName evidence="1">Uncharacterized protein</fullName>
    </submittedName>
</protein>
<dbReference type="Proteomes" id="UP000053989">
    <property type="component" value="Unassembled WGS sequence"/>
</dbReference>